<dbReference type="GO" id="GO:0006355">
    <property type="term" value="P:regulation of DNA-templated transcription"/>
    <property type="evidence" value="ECO:0007669"/>
    <property type="project" value="InterPro"/>
</dbReference>
<feature type="domain" description="Response regulatory" evidence="10">
    <location>
        <begin position="2"/>
        <end position="115"/>
    </location>
</feature>
<dbReference type="PANTHER" id="PTHR48111">
    <property type="entry name" value="REGULATOR OF RPOS"/>
    <property type="match status" value="1"/>
</dbReference>
<dbReference type="PANTHER" id="PTHR48111:SF73">
    <property type="entry name" value="ALKALINE PHOSPHATASE SYNTHESIS TRANSCRIPTIONAL REGULATORY PROTEIN PHOP"/>
    <property type="match status" value="1"/>
</dbReference>
<dbReference type="Proteomes" id="UP000037540">
    <property type="component" value="Unassembled WGS sequence"/>
</dbReference>
<organism evidence="12 13">
    <name type="scientific">Clostridium botulinum</name>
    <dbReference type="NCBI Taxonomy" id="1491"/>
    <lineage>
        <taxon>Bacteria</taxon>
        <taxon>Bacillati</taxon>
        <taxon>Bacillota</taxon>
        <taxon>Clostridia</taxon>
        <taxon>Eubacteriales</taxon>
        <taxon>Clostridiaceae</taxon>
        <taxon>Clostridium</taxon>
    </lineage>
</organism>
<dbReference type="AlphaFoldDB" id="A0A9Q1UXY2"/>
<reference evidence="12 13" key="1">
    <citation type="submission" date="2015-07" db="EMBL/GenBank/DDBJ databases">
        <title>Draft genome sequences of 17 French Clostridium botulinum group III.</title>
        <authorList>
            <person name="Woudstra C."/>
            <person name="Le Marechal C."/>
            <person name="Souillard R."/>
            <person name="Bayon-Auboyer M.-H."/>
            <person name="Dessouter D."/>
            <person name="Fach P."/>
        </authorList>
    </citation>
    <scope>NUCLEOTIDE SEQUENCE [LARGE SCALE GENOMIC DNA]</scope>
    <source>
        <strain evidence="12 13">12LNRI-CD</strain>
    </source>
</reference>
<dbReference type="RefSeq" id="WP_013721016.1">
    <property type="nucleotide sequence ID" value="NZ_LGVP01000079.1"/>
</dbReference>
<keyword evidence="5 9" id="KW-0238">DNA-binding</keyword>
<dbReference type="EMBL" id="LGVR01000051">
    <property type="protein sequence ID" value="KOA85916.1"/>
    <property type="molecule type" value="Genomic_DNA"/>
</dbReference>
<dbReference type="Pfam" id="PF00486">
    <property type="entry name" value="Trans_reg_C"/>
    <property type="match status" value="1"/>
</dbReference>
<evidence type="ECO:0000256" key="8">
    <source>
        <dbReference type="PROSITE-ProRule" id="PRU00169"/>
    </source>
</evidence>
<evidence type="ECO:0000256" key="5">
    <source>
        <dbReference type="ARBA" id="ARBA00023125"/>
    </source>
</evidence>
<feature type="DNA-binding region" description="OmpR/PhoB-type" evidence="9">
    <location>
        <begin position="127"/>
        <end position="223"/>
    </location>
</feature>
<evidence type="ECO:0000256" key="2">
    <source>
        <dbReference type="ARBA" id="ARBA00022553"/>
    </source>
</evidence>
<evidence type="ECO:0000313" key="12">
    <source>
        <dbReference type="EMBL" id="KOA85916.1"/>
    </source>
</evidence>
<protein>
    <recommendedName>
        <fullName evidence="1">Stage 0 sporulation protein A homolog</fullName>
    </recommendedName>
</protein>
<keyword evidence="3" id="KW-0902">Two-component regulatory system</keyword>
<dbReference type="InterPro" id="IPR011006">
    <property type="entry name" value="CheY-like_superfamily"/>
</dbReference>
<feature type="modified residue" description="4-aspartylphosphate" evidence="8">
    <location>
        <position position="51"/>
    </location>
</feature>
<evidence type="ECO:0000313" key="13">
    <source>
        <dbReference type="Proteomes" id="UP000037540"/>
    </source>
</evidence>
<dbReference type="InterPro" id="IPR039420">
    <property type="entry name" value="WalR-like"/>
</dbReference>
<evidence type="ECO:0000256" key="7">
    <source>
        <dbReference type="ARBA" id="ARBA00024867"/>
    </source>
</evidence>
<evidence type="ECO:0000259" key="10">
    <source>
        <dbReference type="PROSITE" id="PS50110"/>
    </source>
</evidence>
<comment type="caution">
    <text evidence="12">The sequence shown here is derived from an EMBL/GenBank/DDBJ whole genome shotgun (WGS) entry which is preliminary data.</text>
</comment>
<dbReference type="CDD" id="cd17574">
    <property type="entry name" value="REC_OmpR"/>
    <property type="match status" value="1"/>
</dbReference>
<dbReference type="Gene3D" id="1.10.10.10">
    <property type="entry name" value="Winged helix-like DNA-binding domain superfamily/Winged helix DNA-binding domain"/>
    <property type="match status" value="1"/>
</dbReference>
<evidence type="ECO:0000256" key="3">
    <source>
        <dbReference type="ARBA" id="ARBA00023012"/>
    </source>
</evidence>
<sequence>MKILVVDDEISILKLLKMTLQLEGHEILLAKDAIEALNIIAKNYPDIIILDAMLPDIDGFNLIGKIKRIKDIPIIILTAKSDMNDKLLGLQLGADDYITKPFNSRELILRINVIKKRILKSKTNEDKKVIKVGELTLIPNEKKVLVKDESVTLTYKEFKVLNYLCENPGRVFTRDELLTKVWWYDFEGTTRAVNILIQRIRKKLGPCQNYIKTIYGLGYKLDVNEED</sequence>
<evidence type="ECO:0000256" key="4">
    <source>
        <dbReference type="ARBA" id="ARBA00023015"/>
    </source>
</evidence>
<dbReference type="Gene3D" id="3.40.50.2300">
    <property type="match status" value="1"/>
</dbReference>
<dbReference type="SUPFAM" id="SSF52172">
    <property type="entry name" value="CheY-like"/>
    <property type="match status" value="1"/>
</dbReference>
<evidence type="ECO:0000256" key="9">
    <source>
        <dbReference type="PROSITE-ProRule" id="PRU01091"/>
    </source>
</evidence>
<dbReference type="InterPro" id="IPR001789">
    <property type="entry name" value="Sig_transdc_resp-reg_receiver"/>
</dbReference>
<dbReference type="SMART" id="SM00448">
    <property type="entry name" value="REC"/>
    <property type="match status" value="1"/>
</dbReference>
<accession>A0A9Q1UXY2</accession>
<dbReference type="Gene3D" id="6.10.250.690">
    <property type="match status" value="1"/>
</dbReference>
<dbReference type="PROSITE" id="PS51755">
    <property type="entry name" value="OMPR_PHOB"/>
    <property type="match status" value="1"/>
</dbReference>
<dbReference type="GO" id="GO:0032993">
    <property type="term" value="C:protein-DNA complex"/>
    <property type="evidence" value="ECO:0007669"/>
    <property type="project" value="TreeGrafter"/>
</dbReference>
<dbReference type="FunFam" id="3.40.50.2300:FF:000001">
    <property type="entry name" value="DNA-binding response regulator PhoB"/>
    <property type="match status" value="1"/>
</dbReference>
<dbReference type="CDD" id="cd00383">
    <property type="entry name" value="trans_reg_C"/>
    <property type="match status" value="1"/>
</dbReference>
<proteinExistence type="predicted"/>
<dbReference type="FunFam" id="1.10.10.10:FF:000018">
    <property type="entry name" value="DNA-binding response regulator ResD"/>
    <property type="match status" value="1"/>
</dbReference>
<keyword evidence="4" id="KW-0805">Transcription regulation</keyword>
<name>A0A9Q1UXY2_CLOBO</name>
<dbReference type="InterPro" id="IPR036388">
    <property type="entry name" value="WH-like_DNA-bd_sf"/>
</dbReference>
<dbReference type="GO" id="GO:0000156">
    <property type="term" value="F:phosphorelay response regulator activity"/>
    <property type="evidence" value="ECO:0007669"/>
    <property type="project" value="TreeGrafter"/>
</dbReference>
<comment type="function">
    <text evidence="7">May play the central regulatory role in sporulation. It may be an element of the effector pathway responsible for the activation of sporulation genes in response to nutritional stress. Spo0A may act in concert with spo0H (a sigma factor) to control the expression of some genes that are critical to the sporulation process.</text>
</comment>
<evidence type="ECO:0000259" key="11">
    <source>
        <dbReference type="PROSITE" id="PS51755"/>
    </source>
</evidence>
<keyword evidence="6" id="KW-0804">Transcription</keyword>
<dbReference type="GO" id="GO:0000976">
    <property type="term" value="F:transcription cis-regulatory region binding"/>
    <property type="evidence" value="ECO:0007669"/>
    <property type="project" value="TreeGrafter"/>
</dbReference>
<keyword evidence="2 8" id="KW-0597">Phosphoprotein</keyword>
<dbReference type="Pfam" id="PF00072">
    <property type="entry name" value="Response_reg"/>
    <property type="match status" value="1"/>
</dbReference>
<dbReference type="InterPro" id="IPR001867">
    <property type="entry name" value="OmpR/PhoB-type_DNA-bd"/>
</dbReference>
<evidence type="ECO:0000256" key="1">
    <source>
        <dbReference type="ARBA" id="ARBA00018672"/>
    </source>
</evidence>
<dbReference type="SMART" id="SM00862">
    <property type="entry name" value="Trans_reg_C"/>
    <property type="match status" value="1"/>
</dbReference>
<dbReference type="PROSITE" id="PS50110">
    <property type="entry name" value="RESPONSE_REGULATORY"/>
    <property type="match status" value="1"/>
</dbReference>
<dbReference type="GO" id="GO:0005829">
    <property type="term" value="C:cytosol"/>
    <property type="evidence" value="ECO:0007669"/>
    <property type="project" value="TreeGrafter"/>
</dbReference>
<evidence type="ECO:0000256" key="6">
    <source>
        <dbReference type="ARBA" id="ARBA00023163"/>
    </source>
</evidence>
<feature type="domain" description="OmpR/PhoB-type" evidence="11">
    <location>
        <begin position="127"/>
        <end position="223"/>
    </location>
</feature>
<gene>
    <name evidence="12" type="ORF">ADU74_09300</name>
</gene>